<protein>
    <recommendedName>
        <fullName evidence="3">Kinase-like domain</fullName>
    </recommendedName>
</protein>
<name>A0A2H4STM6_CORMI</name>
<reference evidence="1 2" key="1">
    <citation type="journal article" date="2017" name="BMC Genomics">
        <title>Chromosome level assembly and secondary metabolite potential of the parasitic fungus Cordyceps militaris.</title>
        <authorList>
            <person name="Kramer G.J."/>
            <person name="Nodwell J.R."/>
        </authorList>
    </citation>
    <scope>NUCLEOTIDE SEQUENCE [LARGE SCALE GENOMIC DNA]</scope>
    <source>
        <strain evidence="1 2">ATCC 34164</strain>
    </source>
</reference>
<evidence type="ECO:0008006" key="3">
    <source>
        <dbReference type="Google" id="ProtNLM"/>
    </source>
</evidence>
<dbReference type="Pfam" id="PF13095">
    <property type="entry name" value="FTA2"/>
    <property type="match status" value="1"/>
</dbReference>
<evidence type="ECO:0000313" key="2">
    <source>
        <dbReference type="Proteomes" id="UP000323067"/>
    </source>
</evidence>
<dbReference type="AlphaFoldDB" id="A0A2H4STM6"/>
<dbReference type="VEuPathDB" id="FungiDB:A9K55_000503"/>
<organism evidence="1 2">
    <name type="scientific">Cordyceps militaris</name>
    <name type="common">Caterpillar fungus</name>
    <name type="synonym">Clavaria militaris</name>
    <dbReference type="NCBI Taxonomy" id="73501"/>
    <lineage>
        <taxon>Eukaryota</taxon>
        <taxon>Fungi</taxon>
        <taxon>Dikarya</taxon>
        <taxon>Ascomycota</taxon>
        <taxon>Pezizomycotina</taxon>
        <taxon>Sordariomycetes</taxon>
        <taxon>Hypocreomycetidae</taxon>
        <taxon>Hypocreales</taxon>
        <taxon>Cordycipitaceae</taxon>
        <taxon>Cordyceps</taxon>
    </lineage>
</organism>
<proteinExistence type="predicted"/>
<accession>A0A2H4STM6</accession>
<dbReference type="VEuPathDB" id="FungiDB:CCM_01900"/>
<dbReference type="Proteomes" id="UP000323067">
    <property type="component" value="Chromosome ii"/>
</dbReference>
<evidence type="ECO:0000313" key="1">
    <source>
        <dbReference type="EMBL" id="ATY66454.1"/>
    </source>
</evidence>
<dbReference type="OrthoDB" id="4870102at2759"/>
<dbReference type="EMBL" id="CP023327">
    <property type="protein sequence ID" value="ATY66454.1"/>
    <property type="molecule type" value="Genomic_DNA"/>
</dbReference>
<dbReference type="InterPro" id="IPR025213">
    <property type="entry name" value="Sim4_Fta2"/>
</dbReference>
<sequence>MPNRLKAAALEKPRLKMLSVPFLDETLMAGPPSCKLADFATPRLRRCTFDQEDVQFENRLDGGLDGYVWKVTLRNERRGPFALKMFWDNEPPKFERYYAAQRECQNAAIFQMMEAAVSISNVRVLDMPRDRCEAEQNYYAFSDELRDENPDADTEDTRLISSIPRMVRCYGWMKISGSTVPEELRAPPLTVGKIQRLMPSDKNYIAVIYEFVEDGDNEPRAVDEVLDFLWHGGFCSALSSLGKNWKSGVLIDLSDIIHVFGFAWNKALYGCRSAAQILVS</sequence>
<gene>
    <name evidence="1" type="ORF">A9K55_000503</name>
</gene>